<evidence type="ECO:0000313" key="1">
    <source>
        <dbReference type="EMBL" id="MPC13587.1"/>
    </source>
</evidence>
<evidence type="ECO:0000313" key="2">
    <source>
        <dbReference type="Proteomes" id="UP000324222"/>
    </source>
</evidence>
<gene>
    <name evidence="1" type="ORF">E2C01_006325</name>
</gene>
<keyword evidence="2" id="KW-1185">Reference proteome</keyword>
<sequence>MDFDATTSPVCVGEVQLNLAAMKTLTLTLTTPTHNSSRETASKIERGIIATSSSDPRHADSLRQVSYEILEMRDC</sequence>
<comment type="caution">
    <text evidence="1">The sequence shown here is derived from an EMBL/GenBank/DDBJ whole genome shotgun (WGS) entry which is preliminary data.</text>
</comment>
<name>A0A5B7CUS7_PORTR</name>
<dbReference type="AlphaFoldDB" id="A0A5B7CUS7"/>
<protein>
    <submittedName>
        <fullName evidence="1">Uncharacterized protein</fullName>
    </submittedName>
</protein>
<accession>A0A5B7CUS7</accession>
<proteinExistence type="predicted"/>
<reference evidence="1 2" key="1">
    <citation type="submission" date="2019-05" db="EMBL/GenBank/DDBJ databases">
        <title>Another draft genome of Portunus trituberculatus and its Hox gene families provides insights of decapod evolution.</title>
        <authorList>
            <person name="Jeong J.-H."/>
            <person name="Song I."/>
            <person name="Kim S."/>
            <person name="Choi T."/>
            <person name="Kim D."/>
            <person name="Ryu S."/>
            <person name="Kim W."/>
        </authorList>
    </citation>
    <scope>NUCLEOTIDE SEQUENCE [LARGE SCALE GENOMIC DNA]</scope>
    <source>
        <tissue evidence="1">Muscle</tissue>
    </source>
</reference>
<organism evidence="1 2">
    <name type="scientific">Portunus trituberculatus</name>
    <name type="common">Swimming crab</name>
    <name type="synonym">Neptunus trituberculatus</name>
    <dbReference type="NCBI Taxonomy" id="210409"/>
    <lineage>
        <taxon>Eukaryota</taxon>
        <taxon>Metazoa</taxon>
        <taxon>Ecdysozoa</taxon>
        <taxon>Arthropoda</taxon>
        <taxon>Crustacea</taxon>
        <taxon>Multicrustacea</taxon>
        <taxon>Malacostraca</taxon>
        <taxon>Eumalacostraca</taxon>
        <taxon>Eucarida</taxon>
        <taxon>Decapoda</taxon>
        <taxon>Pleocyemata</taxon>
        <taxon>Brachyura</taxon>
        <taxon>Eubrachyura</taxon>
        <taxon>Portunoidea</taxon>
        <taxon>Portunidae</taxon>
        <taxon>Portuninae</taxon>
        <taxon>Portunus</taxon>
    </lineage>
</organism>
<dbReference type="EMBL" id="VSRR010000291">
    <property type="protein sequence ID" value="MPC13587.1"/>
    <property type="molecule type" value="Genomic_DNA"/>
</dbReference>
<dbReference type="Proteomes" id="UP000324222">
    <property type="component" value="Unassembled WGS sequence"/>
</dbReference>